<evidence type="ECO:0000313" key="1">
    <source>
        <dbReference type="EMBL" id="QDE47774.1"/>
    </source>
</evidence>
<proteinExistence type="predicted"/>
<dbReference type="Proteomes" id="UP000318237">
    <property type="component" value="Chromosome"/>
</dbReference>
<evidence type="ECO:0000313" key="2">
    <source>
        <dbReference type="Proteomes" id="UP000318237"/>
    </source>
</evidence>
<organism evidence="1 2">
    <name type="scientific">Enterobacter hormaechei</name>
    <dbReference type="NCBI Taxonomy" id="158836"/>
    <lineage>
        <taxon>Bacteria</taxon>
        <taxon>Pseudomonadati</taxon>
        <taxon>Pseudomonadota</taxon>
        <taxon>Gammaproteobacteria</taxon>
        <taxon>Enterobacterales</taxon>
        <taxon>Enterobacteriaceae</taxon>
        <taxon>Enterobacter</taxon>
        <taxon>Enterobacter cloacae complex</taxon>
    </lineage>
</organism>
<protein>
    <submittedName>
        <fullName evidence="1">Uncharacterized protein</fullName>
    </submittedName>
</protein>
<reference evidence="1 2" key="1">
    <citation type="submission" date="2019-06" db="EMBL/GenBank/DDBJ databases">
        <title>Whole genome sequencing of XDR Enterobacter.</title>
        <authorList>
            <person name="Gnana Soundari P."/>
            <person name="Vijayakumar R."/>
            <person name="Krishnan P."/>
        </authorList>
    </citation>
    <scope>NUCLEOTIDE SEQUENCE [LARGE SCALE GENOMIC DNA]</scope>
    <source>
        <strain evidence="1 2">C126</strain>
    </source>
</reference>
<accession>A0A4Y5ZPS8</accession>
<name>A0A4Y5ZPS8_9ENTR</name>
<dbReference type="AlphaFoldDB" id="A0A4Y5ZPS8"/>
<sequence>MWSALKPKSIFTLSRSHFTGSAWQFLPVFQWFAHVNGYHKTSKDECSPGVAHYRKVTGMPVSVRPLTFKFSLQPGIKATQSTSSLNDPFVNENSLHVGIVSQGLVGFRD</sequence>
<gene>
    <name evidence="1" type="ORF">EIN43_26555</name>
</gene>
<dbReference type="EMBL" id="CP041054">
    <property type="protein sequence ID" value="QDE47774.1"/>
    <property type="molecule type" value="Genomic_DNA"/>
</dbReference>